<keyword evidence="3" id="KW-1185">Reference proteome</keyword>
<dbReference type="Proteomes" id="UP001157418">
    <property type="component" value="Unassembled WGS sequence"/>
</dbReference>
<evidence type="ECO:0000313" key="3">
    <source>
        <dbReference type="Proteomes" id="UP001157418"/>
    </source>
</evidence>
<accession>A0AAU9M1Q3</accession>
<organism evidence="2 3">
    <name type="scientific">Lactuca virosa</name>
    <dbReference type="NCBI Taxonomy" id="75947"/>
    <lineage>
        <taxon>Eukaryota</taxon>
        <taxon>Viridiplantae</taxon>
        <taxon>Streptophyta</taxon>
        <taxon>Embryophyta</taxon>
        <taxon>Tracheophyta</taxon>
        <taxon>Spermatophyta</taxon>
        <taxon>Magnoliopsida</taxon>
        <taxon>eudicotyledons</taxon>
        <taxon>Gunneridae</taxon>
        <taxon>Pentapetalae</taxon>
        <taxon>asterids</taxon>
        <taxon>campanulids</taxon>
        <taxon>Asterales</taxon>
        <taxon>Asteraceae</taxon>
        <taxon>Cichorioideae</taxon>
        <taxon>Cichorieae</taxon>
        <taxon>Lactucinae</taxon>
        <taxon>Lactuca</taxon>
    </lineage>
</organism>
<evidence type="ECO:0000313" key="2">
    <source>
        <dbReference type="EMBL" id="CAH1421041.1"/>
    </source>
</evidence>
<dbReference type="AlphaFoldDB" id="A0AAU9M1Q3"/>
<dbReference type="EMBL" id="CAKMRJ010001112">
    <property type="protein sequence ID" value="CAH1421041.1"/>
    <property type="molecule type" value="Genomic_DNA"/>
</dbReference>
<feature type="transmembrane region" description="Helical" evidence="1">
    <location>
        <begin position="23"/>
        <end position="45"/>
    </location>
</feature>
<evidence type="ECO:0000256" key="1">
    <source>
        <dbReference type="SAM" id="Phobius"/>
    </source>
</evidence>
<keyword evidence="1" id="KW-1133">Transmembrane helix</keyword>
<keyword evidence="1" id="KW-0472">Membrane</keyword>
<reference evidence="2 3" key="1">
    <citation type="submission" date="2022-01" db="EMBL/GenBank/DDBJ databases">
        <authorList>
            <person name="Xiong W."/>
            <person name="Schranz E."/>
        </authorList>
    </citation>
    <scope>NUCLEOTIDE SEQUENCE [LARGE SCALE GENOMIC DNA]</scope>
</reference>
<proteinExistence type="predicted"/>
<keyword evidence="1" id="KW-0812">Transmembrane</keyword>
<name>A0AAU9M1Q3_9ASTR</name>
<comment type="caution">
    <text evidence="2">The sequence shown here is derived from an EMBL/GenBank/DDBJ whole genome shotgun (WGS) entry which is preliminary data.</text>
</comment>
<gene>
    <name evidence="2" type="ORF">LVIROSA_LOCUS8460</name>
</gene>
<sequence>MILNYFKIQNTLVWDRIKQFGRWLQLILINFCVDICVIPLIKLLLRSKLIASNPYNSNTRNAGFFPSLL</sequence>
<protein>
    <submittedName>
        <fullName evidence="2">Uncharacterized protein</fullName>
    </submittedName>
</protein>